<gene>
    <name evidence="2" type="ORF">HRI96_02070</name>
</gene>
<reference evidence="2" key="1">
    <citation type="submission" date="2020-05" db="EMBL/GenBank/DDBJ databases">
        <authorList>
            <person name="Zeng H."/>
            <person name="Chan Y.K."/>
            <person name="Watt R.M."/>
        </authorList>
    </citation>
    <scope>NUCLEOTIDE SEQUENCE</scope>
    <source>
        <strain evidence="2">ATCC 700773</strain>
    </source>
</reference>
<dbReference type="AlphaFoldDB" id="A0A975IDE1"/>
<sequence>MRELLEKHRASGSTRPLIGGHRGCECQWPENSIKAMEEGIRQGADYLEIDIQLTKDNIPIVFHDIEVKEKTGLDGYVQDHIYQELKDTFAPPTFMEVMEWGKKNKVYFALEIKSYNCINGEQNLKLMPILDDVVRQYDMYSHVEAFSVDWRALKKLKSINPLFDIGLISPVVPADSIALLNEYDAFIYLSYVWNMRRGDVEYMQKNGIYVSGAILRDMNLIEYAKSIGVDMFEFDKPELLGYIE</sequence>
<accession>A0A975IDE1</accession>
<reference evidence="2" key="2">
    <citation type="journal article" date="2021" name="Microbiol. Resour. Announc.">
        <title>Complete Genome Sequences of Three Human Oral Treponema parvum Isolates.</title>
        <authorList>
            <person name="Zeng H."/>
            <person name="Watt R.M."/>
        </authorList>
    </citation>
    <scope>NUCLEOTIDE SEQUENCE</scope>
    <source>
        <strain evidence="2">ATCC 700773</strain>
    </source>
</reference>
<evidence type="ECO:0000259" key="1">
    <source>
        <dbReference type="PROSITE" id="PS51704"/>
    </source>
</evidence>
<feature type="domain" description="GP-PDE" evidence="1">
    <location>
        <begin position="16"/>
        <end position="244"/>
    </location>
</feature>
<dbReference type="InterPro" id="IPR017946">
    <property type="entry name" value="PLC-like_Pdiesterase_TIM-brl"/>
</dbReference>
<dbReference type="PANTHER" id="PTHR46211">
    <property type="entry name" value="GLYCEROPHOSPHORYL DIESTER PHOSPHODIESTERASE"/>
    <property type="match status" value="1"/>
</dbReference>
<dbReference type="SUPFAM" id="SSF51695">
    <property type="entry name" value="PLC-like phosphodiesterases"/>
    <property type="match status" value="1"/>
</dbReference>
<dbReference type="Proteomes" id="UP000671995">
    <property type="component" value="Chromosome"/>
</dbReference>
<evidence type="ECO:0000313" key="2">
    <source>
        <dbReference type="EMBL" id="QTQ12840.1"/>
    </source>
</evidence>
<evidence type="ECO:0000313" key="3">
    <source>
        <dbReference type="Proteomes" id="UP000671995"/>
    </source>
</evidence>
<organism evidence="2 3">
    <name type="scientific">Treponema parvum</name>
    <dbReference type="NCBI Taxonomy" id="138851"/>
    <lineage>
        <taxon>Bacteria</taxon>
        <taxon>Pseudomonadati</taxon>
        <taxon>Spirochaetota</taxon>
        <taxon>Spirochaetia</taxon>
        <taxon>Spirochaetales</taxon>
        <taxon>Treponemataceae</taxon>
        <taxon>Treponema</taxon>
    </lineage>
</organism>
<dbReference type="GO" id="GO:0008081">
    <property type="term" value="F:phosphoric diester hydrolase activity"/>
    <property type="evidence" value="ECO:0007669"/>
    <property type="project" value="InterPro"/>
</dbReference>
<dbReference type="Pfam" id="PF03009">
    <property type="entry name" value="GDPD"/>
    <property type="match status" value="1"/>
</dbReference>
<protein>
    <submittedName>
        <fullName evidence="2">Glycerophosphodiester phosphodiesterase</fullName>
    </submittedName>
</protein>
<dbReference type="GO" id="GO:0006629">
    <property type="term" value="P:lipid metabolic process"/>
    <property type="evidence" value="ECO:0007669"/>
    <property type="project" value="InterPro"/>
</dbReference>
<dbReference type="EMBL" id="CP054257">
    <property type="protein sequence ID" value="QTQ12840.1"/>
    <property type="molecule type" value="Genomic_DNA"/>
</dbReference>
<dbReference type="InterPro" id="IPR030395">
    <property type="entry name" value="GP_PDE_dom"/>
</dbReference>
<dbReference type="PROSITE" id="PS51704">
    <property type="entry name" value="GP_PDE"/>
    <property type="match status" value="1"/>
</dbReference>
<dbReference type="PANTHER" id="PTHR46211:SF14">
    <property type="entry name" value="GLYCEROPHOSPHODIESTER PHOSPHODIESTERASE"/>
    <property type="match status" value="1"/>
</dbReference>
<name>A0A975IDE1_9SPIR</name>
<dbReference type="CDD" id="cd08556">
    <property type="entry name" value="GDPD"/>
    <property type="match status" value="1"/>
</dbReference>
<dbReference type="Gene3D" id="3.20.20.190">
    <property type="entry name" value="Phosphatidylinositol (PI) phosphodiesterase"/>
    <property type="match status" value="1"/>
</dbReference>
<proteinExistence type="predicted"/>